<dbReference type="InterPro" id="IPR040190">
    <property type="entry name" value="MURQ/GCKR"/>
</dbReference>
<protein>
    <recommendedName>
        <fullName evidence="9 12">N-acetylmuramic acid 6-phosphate etherase</fullName>
        <shortName evidence="12">MurNAc-6-P etherase</shortName>
        <ecNumber evidence="8 12">4.2.1.126</ecNumber>
    </recommendedName>
    <alternativeName>
        <fullName evidence="11 12">N-acetylmuramic acid 6-phosphate hydrolase</fullName>
    </alternativeName>
    <alternativeName>
        <fullName evidence="10 12">N-acetylmuramic acid 6-phosphate lyase</fullName>
    </alternativeName>
</protein>
<evidence type="ECO:0000256" key="6">
    <source>
        <dbReference type="ARBA" id="ARBA00060672"/>
    </source>
</evidence>
<evidence type="ECO:0000256" key="12">
    <source>
        <dbReference type="HAMAP-Rule" id="MF_00068"/>
    </source>
</evidence>
<evidence type="ECO:0000256" key="10">
    <source>
        <dbReference type="ARBA" id="ARBA00077905"/>
    </source>
</evidence>
<comment type="caution">
    <text evidence="14">The sequence shown here is derived from an EMBL/GenBank/DDBJ whole genome shotgun (WGS) entry which is preliminary data.</text>
</comment>
<dbReference type="HAMAP" id="MF_00068">
    <property type="entry name" value="MurQ"/>
    <property type="match status" value="1"/>
</dbReference>
<accession>A0A5R8LR31</accession>
<keyword evidence="3 12" id="KW-0119">Carbohydrate metabolism</keyword>
<dbReference type="InterPro" id="IPR005486">
    <property type="entry name" value="Glucokinase_regulatory_CS"/>
</dbReference>
<comment type="similarity">
    <text evidence="7 12">Belongs to the GCKR-like family. MurNAc-6-P etherase subfamily.</text>
</comment>
<dbReference type="NCBIfam" id="TIGR00274">
    <property type="entry name" value="N-acetylmuramic acid 6-phosphate etherase"/>
    <property type="match status" value="1"/>
</dbReference>
<comment type="pathway">
    <text evidence="5">Amino-sugar metabolism; 1,6-anhydro-N-acetylmuramate degradation.</text>
</comment>
<dbReference type="GO" id="GO:0097367">
    <property type="term" value="F:carbohydrate derivative binding"/>
    <property type="evidence" value="ECO:0007669"/>
    <property type="project" value="InterPro"/>
</dbReference>
<dbReference type="UniPathway" id="UPA00342"/>
<dbReference type="NCBIfam" id="NF009222">
    <property type="entry name" value="PRK12570.1"/>
    <property type="match status" value="1"/>
</dbReference>
<comment type="function">
    <text evidence="12">Specifically catalyzes the cleavage of the D-lactyl ether substituent of MurNAc 6-phosphate, producing GlcNAc 6-phosphate and D-lactate.</text>
</comment>
<evidence type="ECO:0000259" key="13">
    <source>
        <dbReference type="PROSITE" id="PS51464"/>
    </source>
</evidence>
<dbReference type="Pfam" id="PF22645">
    <property type="entry name" value="GKRP_SIS_N"/>
    <property type="match status" value="1"/>
</dbReference>
<gene>
    <name evidence="12 14" type="primary">murQ</name>
    <name evidence="14" type="ORF">FEI15_06365</name>
</gene>
<dbReference type="InterPro" id="IPR046348">
    <property type="entry name" value="SIS_dom_sf"/>
</dbReference>
<proteinExistence type="inferred from homology"/>
<comment type="pathway">
    <text evidence="12">Amino-sugar metabolism; N-acetylmuramate degradation.</text>
</comment>
<comment type="catalytic activity">
    <reaction evidence="4 12">
        <text>N-acetyl-D-muramate 6-phosphate + H2O = N-acetyl-D-glucosamine 6-phosphate + (R)-lactate</text>
        <dbReference type="Rhea" id="RHEA:26410"/>
        <dbReference type="ChEBI" id="CHEBI:15377"/>
        <dbReference type="ChEBI" id="CHEBI:16004"/>
        <dbReference type="ChEBI" id="CHEBI:57513"/>
        <dbReference type="ChEBI" id="CHEBI:58722"/>
        <dbReference type="EC" id="4.2.1.126"/>
    </reaction>
</comment>
<dbReference type="SUPFAM" id="SSF53697">
    <property type="entry name" value="SIS domain"/>
    <property type="match status" value="1"/>
</dbReference>
<dbReference type="GO" id="GO:0016803">
    <property type="term" value="F:ether hydrolase activity"/>
    <property type="evidence" value="ECO:0007669"/>
    <property type="project" value="TreeGrafter"/>
</dbReference>
<dbReference type="InterPro" id="IPR005488">
    <property type="entry name" value="Etherase_MurQ"/>
</dbReference>
<feature type="active site" description="Proton donor" evidence="12">
    <location>
        <position position="83"/>
    </location>
</feature>
<dbReference type="EC" id="4.2.1.126" evidence="8 12"/>
<feature type="active site" evidence="12">
    <location>
        <position position="114"/>
    </location>
</feature>
<evidence type="ECO:0000256" key="2">
    <source>
        <dbReference type="ARBA" id="ARBA00023239"/>
    </source>
</evidence>
<evidence type="ECO:0000256" key="7">
    <source>
        <dbReference type="ARBA" id="ARBA00061234"/>
    </source>
</evidence>
<dbReference type="AlphaFoldDB" id="A0A5R8LR31"/>
<dbReference type="RefSeq" id="WP_138130560.1">
    <property type="nucleotide sequence ID" value="NZ_VBWO01000005.1"/>
</dbReference>
<dbReference type="CDD" id="cd05007">
    <property type="entry name" value="SIS_Etherase"/>
    <property type="match status" value="1"/>
</dbReference>
<evidence type="ECO:0000256" key="5">
    <source>
        <dbReference type="ARBA" id="ARBA00060595"/>
    </source>
</evidence>
<dbReference type="Gene3D" id="1.10.8.1080">
    <property type="match status" value="1"/>
</dbReference>
<dbReference type="GO" id="GO:0046348">
    <property type="term" value="P:amino sugar catabolic process"/>
    <property type="evidence" value="ECO:0007669"/>
    <property type="project" value="InterPro"/>
</dbReference>
<reference evidence="14 15" key="1">
    <citation type="submission" date="2019-05" db="EMBL/GenBank/DDBJ databases">
        <title>Genome-based reclassification of Lactobacillus casei as Lactobacillus casei subsp. casei. subsp.nov., description of Lactobacillus casei subsp. zeae subsp. nov., and emended description of Lactobacillus casei.</title>
        <authorList>
            <person name="Huang C.-H."/>
        </authorList>
    </citation>
    <scope>NUCLEOTIDE SEQUENCE [LARGE SCALE GENOMIC DNA]</scope>
    <source>
        <strain evidence="14 15">CRBIP24.44</strain>
    </source>
</reference>
<dbReference type="EMBL" id="VBWO01000005">
    <property type="protein sequence ID" value="TLF39580.1"/>
    <property type="molecule type" value="Genomic_DNA"/>
</dbReference>
<evidence type="ECO:0000256" key="8">
    <source>
        <dbReference type="ARBA" id="ARBA00067056"/>
    </source>
</evidence>
<comment type="subunit">
    <text evidence="1 12">Homodimer.</text>
</comment>
<dbReference type="GO" id="GO:0097173">
    <property type="term" value="P:N-acetylmuramic acid catabolic process"/>
    <property type="evidence" value="ECO:0007669"/>
    <property type="project" value="UniProtKB-UniPathway"/>
</dbReference>
<dbReference type="FunFam" id="3.40.50.10490:FF:000014">
    <property type="entry name" value="N-acetylmuramic acid 6-phosphate etherase"/>
    <property type="match status" value="1"/>
</dbReference>
<dbReference type="PANTHER" id="PTHR10088">
    <property type="entry name" value="GLUCOKINASE REGULATORY PROTEIN"/>
    <property type="match status" value="1"/>
</dbReference>
<evidence type="ECO:0000256" key="3">
    <source>
        <dbReference type="ARBA" id="ARBA00023277"/>
    </source>
</evidence>
<dbReference type="PROSITE" id="PS51464">
    <property type="entry name" value="SIS"/>
    <property type="match status" value="1"/>
</dbReference>
<evidence type="ECO:0000256" key="11">
    <source>
        <dbReference type="ARBA" id="ARBA00084049"/>
    </source>
</evidence>
<dbReference type="NCBIfam" id="NF003915">
    <property type="entry name" value="PRK05441.1"/>
    <property type="match status" value="1"/>
</dbReference>
<evidence type="ECO:0000256" key="9">
    <source>
        <dbReference type="ARBA" id="ARBA00070061"/>
    </source>
</evidence>
<evidence type="ECO:0000313" key="14">
    <source>
        <dbReference type="EMBL" id="TLF39580.1"/>
    </source>
</evidence>
<dbReference type="FunFam" id="1.10.8.1080:FF:000001">
    <property type="entry name" value="N-acetylmuramic acid 6-phosphate etherase"/>
    <property type="match status" value="1"/>
</dbReference>
<name>A0A5R8LR31_LACZE</name>
<organism evidence="14 15">
    <name type="scientific">Lacticaseibacillus zeae</name>
    <name type="common">Lactobacillus zeae</name>
    <dbReference type="NCBI Taxonomy" id="57037"/>
    <lineage>
        <taxon>Bacteria</taxon>
        <taxon>Bacillati</taxon>
        <taxon>Bacillota</taxon>
        <taxon>Bacilli</taxon>
        <taxon>Lactobacillales</taxon>
        <taxon>Lactobacillaceae</taxon>
        <taxon>Lacticaseibacillus</taxon>
    </lineage>
</organism>
<feature type="domain" description="SIS" evidence="13">
    <location>
        <begin position="55"/>
        <end position="218"/>
    </location>
</feature>
<dbReference type="Gene3D" id="3.40.50.10490">
    <property type="entry name" value="Glucose-6-phosphate isomerase like protein, domain 1"/>
    <property type="match status" value="1"/>
</dbReference>
<evidence type="ECO:0000256" key="4">
    <source>
        <dbReference type="ARBA" id="ARBA00051747"/>
    </source>
</evidence>
<dbReference type="GO" id="GO:0016835">
    <property type="term" value="F:carbon-oxygen lyase activity"/>
    <property type="evidence" value="ECO:0007669"/>
    <property type="project" value="UniProtKB-UniRule"/>
</dbReference>
<evidence type="ECO:0000256" key="1">
    <source>
        <dbReference type="ARBA" id="ARBA00011738"/>
    </source>
</evidence>
<sequence length="306" mass="31697">MAIADLTTEQRNPASMHIDTMTTPEIVALINHEDAKIAPEIAKEDAHIAAAIDEASQLYNRGGRLIYAGAGTSGRLGVLDAAELVPTYGIPPERAVGLIAGGMSAMFKSVEGAEDSAELAEHDLKHLNLNANDTVIGIAASGRTPYAIGALMYAQQTHALAVSVTCVADSELATHADIAIAPVVGPEVITGSTRMKAGTAQKMVLNMLSTGVMIRAGKVFGNLMIDVLPTNAKLIDRAERIIVETTGVTKSHAASLLKAAAHKVPVAIVMAKTGMDAETATQVLAAHDGVVSAVLTAWEAEHGGQS</sequence>
<dbReference type="InterPro" id="IPR001347">
    <property type="entry name" value="SIS_dom"/>
</dbReference>
<evidence type="ECO:0000313" key="15">
    <source>
        <dbReference type="Proteomes" id="UP000309885"/>
    </source>
</evidence>
<dbReference type="PROSITE" id="PS01272">
    <property type="entry name" value="GCKR"/>
    <property type="match status" value="1"/>
</dbReference>
<dbReference type="GO" id="GO:0009254">
    <property type="term" value="P:peptidoglycan turnover"/>
    <property type="evidence" value="ECO:0007669"/>
    <property type="project" value="TreeGrafter"/>
</dbReference>
<dbReference type="PANTHER" id="PTHR10088:SF4">
    <property type="entry name" value="GLUCOKINASE REGULATORY PROTEIN"/>
    <property type="match status" value="1"/>
</dbReference>
<dbReference type="Proteomes" id="UP000309885">
    <property type="component" value="Unassembled WGS sequence"/>
</dbReference>
<comment type="miscellaneous">
    <text evidence="12">A lyase-type mechanism (elimination/hydration) is suggested for the cleavage of the lactyl ether bond of MurNAc 6-phosphate, with the formation of an alpha,beta-unsaturated aldehyde intermediate with (E)-stereochemistry, followed by the syn addition of water to give product.</text>
</comment>
<keyword evidence="2 12" id="KW-0456">Lyase</keyword>
<comment type="pathway">
    <text evidence="6">Cell wall biogenesis.</text>
</comment>